<reference evidence="1 2" key="1">
    <citation type="submission" date="2016-12" db="EMBL/GenBank/DDBJ databases">
        <title>Genome sequencing of Methylocaldum marinum.</title>
        <authorList>
            <person name="Takeuchi M."/>
            <person name="Kamagata Y."/>
            <person name="Hiraoka S."/>
            <person name="Oshima K."/>
            <person name="Hattori M."/>
            <person name="Iwasaki W."/>
        </authorList>
    </citation>
    <scope>NUCLEOTIDE SEQUENCE [LARGE SCALE GENOMIC DNA]</scope>
    <source>
        <strain evidence="1 2">S8</strain>
    </source>
</reference>
<dbReference type="NCBIfam" id="TIGR03790">
    <property type="entry name" value="TIGR03790 family protein"/>
    <property type="match status" value="1"/>
</dbReference>
<evidence type="ECO:0008006" key="3">
    <source>
        <dbReference type="Google" id="ProtNLM"/>
    </source>
</evidence>
<dbReference type="Proteomes" id="UP000266313">
    <property type="component" value="Chromosome"/>
</dbReference>
<dbReference type="EMBL" id="AP017928">
    <property type="protein sequence ID" value="BBA35990.1"/>
    <property type="molecule type" value="Genomic_DNA"/>
</dbReference>
<sequence>MSLPVKYPIRSVFLPVLLAVFAAFFQGAKAEESVDRLLFSRGSLGPRELAVIVNEADPSSVAIADYYQKRRGIPEENMIRVSFPAGSDNLPRAVFESVKRTVDERTPPGVQAYALAWMAPFRVDCMAITSAFAMGFDQAYCSTKCGETKPSGYFNSASRAPYTDHGIRPAMMLAGRTVQDVRKMIDRGIASDRTYPGGTGYLLNTSDKHRTVRAVTFDRTVETLGAAIRLQRVDADYISDKRDVLFYFTGLARVPDLDTLGFVPGAMADHLTSVGGRLTENAQMSSVRWLEAGATASYGTVVEPCNILSKFPYPAVAIWHYLEGETILEAYWKSVARPGEGVFIGEPLAAPFAPQVIEQGGQVTVKLFSPRSHMLSLQAAPSAIGPYRSAVKTYVLIPGYNELSFRLPDTAAFYRLAYLSGEGAKK</sequence>
<dbReference type="AlphaFoldDB" id="A0A250KWG2"/>
<organism evidence="1 2">
    <name type="scientific">Methylocaldum marinum</name>
    <dbReference type="NCBI Taxonomy" id="1432792"/>
    <lineage>
        <taxon>Bacteria</taxon>
        <taxon>Pseudomonadati</taxon>
        <taxon>Pseudomonadota</taxon>
        <taxon>Gammaproteobacteria</taxon>
        <taxon>Methylococcales</taxon>
        <taxon>Methylococcaceae</taxon>
        <taxon>Methylocaldum</taxon>
    </lineage>
</organism>
<evidence type="ECO:0000313" key="2">
    <source>
        <dbReference type="Proteomes" id="UP000266313"/>
    </source>
</evidence>
<gene>
    <name evidence="1" type="ORF">sS8_4059</name>
</gene>
<evidence type="ECO:0000313" key="1">
    <source>
        <dbReference type="EMBL" id="BBA35990.1"/>
    </source>
</evidence>
<accession>A0A250KWG2</accession>
<proteinExistence type="predicted"/>
<name>A0A250KWG2_9GAMM</name>
<keyword evidence="2" id="KW-1185">Reference proteome</keyword>
<dbReference type="InterPro" id="IPR022265">
    <property type="entry name" value="CHP03790"/>
</dbReference>
<protein>
    <recommendedName>
        <fullName evidence="3">TIGR03790 family protein</fullName>
    </recommendedName>
</protein>
<dbReference type="KEGG" id="mmai:sS8_4059"/>